<name>A0A7R9U862_9STRA</name>
<organism evidence="1">
    <name type="scientific">Pinguiococcus pyrenoidosus</name>
    <dbReference type="NCBI Taxonomy" id="172671"/>
    <lineage>
        <taxon>Eukaryota</taxon>
        <taxon>Sar</taxon>
        <taxon>Stramenopiles</taxon>
        <taxon>Ochrophyta</taxon>
        <taxon>Pinguiophyceae</taxon>
        <taxon>Pinguiochrysidales</taxon>
        <taxon>Pinguiochrysidaceae</taxon>
        <taxon>Pinguiococcus</taxon>
    </lineage>
</organism>
<dbReference type="EMBL" id="HBEA01008579">
    <property type="protein sequence ID" value="CAD8257120.1"/>
    <property type="molecule type" value="Transcribed_RNA"/>
</dbReference>
<proteinExistence type="predicted"/>
<dbReference type="SUPFAM" id="SSF50978">
    <property type="entry name" value="WD40 repeat-like"/>
    <property type="match status" value="1"/>
</dbReference>
<reference evidence="1" key="1">
    <citation type="submission" date="2021-01" db="EMBL/GenBank/DDBJ databases">
        <authorList>
            <person name="Corre E."/>
            <person name="Pelletier E."/>
            <person name="Niang G."/>
            <person name="Scheremetjew M."/>
            <person name="Finn R."/>
            <person name="Kale V."/>
            <person name="Holt S."/>
            <person name="Cochrane G."/>
            <person name="Meng A."/>
            <person name="Brown T."/>
            <person name="Cohen L."/>
        </authorList>
    </citation>
    <scope>NUCLEOTIDE SEQUENCE</scope>
    <source>
        <strain evidence="1">CCMP2078</strain>
    </source>
</reference>
<accession>A0A7R9U862</accession>
<dbReference type="InterPro" id="IPR036322">
    <property type="entry name" value="WD40_repeat_dom_sf"/>
</dbReference>
<dbReference type="AlphaFoldDB" id="A0A7R9U862"/>
<protein>
    <submittedName>
        <fullName evidence="1">Uncharacterized protein</fullName>
    </submittedName>
</protein>
<sequence>MKTESSGEGGETLIASWSGDGSVKFWSLPVLLASSQEQEEAGRGAAIVQFRDRMYPIYNAAWDSEHSILACAGGRDAPLANPLLLLKLETGATSQDQRPNAAL</sequence>
<evidence type="ECO:0000313" key="1">
    <source>
        <dbReference type="EMBL" id="CAD8257120.1"/>
    </source>
</evidence>
<gene>
    <name evidence="1" type="ORF">PPYR1160_LOCUS6612</name>
</gene>